<reference evidence="1 2" key="1">
    <citation type="submission" date="2020-09" db="EMBL/GenBank/DDBJ databases">
        <title>De no assembly of potato wild relative species, Solanum commersonii.</title>
        <authorList>
            <person name="Cho K."/>
        </authorList>
    </citation>
    <scope>NUCLEOTIDE SEQUENCE [LARGE SCALE GENOMIC DNA]</scope>
    <source>
        <strain evidence="1">LZ3.2</strain>
        <tissue evidence="1">Leaf</tissue>
    </source>
</reference>
<gene>
    <name evidence="1" type="ORF">H5410_038426</name>
</gene>
<dbReference type="Proteomes" id="UP000824120">
    <property type="component" value="Chromosome 7"/>
</dbReference>
<dbReference type="OrthoDB" id="1939491at2759"/>
<dbReference type="EMBL" id="JACXVP010000007">
    <property type="protein sequence ID" value="KAG5597194.1"/>
    <property type="molecule type" value="Genomic_DNA"/>
</dbReference>
<organism evidence="1 2">
    <name type="scientific">Solanum commersonii</name>
    <name type="common">Commerson's wild potato</name>
    <name type="synonym">Commerson's nightshade</name>
    <dbReference type="NCBI Taxonomy" id="4109"/>
    <lineage>
        <taxon>Eukaryota</taxon>
        <taxon>Viridiplantae</taxon>
        <taxon>Streptophyta</taxon>
        <taxon>Embryophyta</taxon>
        <taxon>Tracheophyta</taxon>
        <taxon>Spermatophyta</taxon>
        <taxon>Magnoliopsida</taxon>
        <taxon>eudicotyledons</taxon>
        <taxon>Gunneridae</taxon>
        <taxon>Pentapetalae</taxon>
        <taxon>asterids</taxon>
        <taxon>lamiids</taxon>
        <taxon>Solanales</taxon>
        <taxon>Solanaceae</taxon>
        <taxon>Solanoideae</taxon>
        <taxon>Solaneae</taxon>
        <taxon>Solanum</taxon>
    </lineage>
</organism>
<evidence type="ECO:0000313" key="2">
    <source>
        <dbReference type="Proteomes" id="UP000824120"/>
    </source>
</evidence>
<evidence type="ECO:0000313" key="1">
    <source>
        <dbReference type="EMBL" id="KAG5597194.1"/>
    </source>
</evidence>
<comment type="caution">
    <text evidence="1">The sequence shown here is derived from an EMBL/GenBank/DDBJ whole genome shotgun (WGS) entry which is preliminary data.</text>
</comment>
<protein>
    <submittedName>
        <fullName evidence="1">Uncharacterized protein</fullName>
    </submittedName>
</protein>
<keyword evidence="2" id="KW-1185">Reference proteome</keyword>
<accession>A0A9J5YAN0</accession>
<dbReference type="AlphaFoldDB" id="A0A9J5YAN0"/>
<proteinExistence type="predicted"/>
<feature type="non-terminal residue" evidence="1">
    <location>
        <position position="286"/>
    </location>
</feature>
<sequence length="286" mass="31423">KPWGKGEVFETSQLNKKIIGVEAGLSVLNKRLVVFENNFSSLETIVFEGLDEVMSNFEVLEKVNNEGLTNFELKLTEALSSFYREFETLKRQVDETAGAGIVGPVTVRETHIEGLELRNFMVKEMPKMLRTSCGKMDAYFEHVCITSEAAKIRTTVMYLSDTAMLWTTRAAVGLGKNVVVGMFNHMALFNHMTLAALVAQSASIRRVCGAEVVAKSDGGACIAQRGATLNFSSFEGKAYSCCASASLKRRVNYFPAFGGDLETLEEHVGALTCSQKWAPTEGTRLT</sequence>
<name>A0A9J5YAN0_SOLCO</name>